<sequence>MPYLSRDGISLYFERADGARQPVVLIHGWCCDHSFLAPQFDHFAKLGHTVIAVDLRGHGRSDKPEQDYPIHGFSEDVAWMCQELDLQKPILIGHSLGGILAFDIAARWPDLPGAIAMLDAAIVFPPAARAAIPGIVERLRKPGYREDLRQILISVFFLPTDDAARRDALIKTMSTTPQHIMASAYAGLYDFDAEGARGRIHIPSLYIAANEPSPRCDLTALRDLLPGVLLGQTVGSGHFCQLEVPDQVNAMLDRFIALLPQA</sequence>
<organism evidence="3 4">
    <name type="scientific">Cereibacter sphaeroides</name>
    <name type="common">Rhodobacter sphaeroides</name>
    <dbReference type="NCBI Taxonomy" id="1063"/>
    <lineage>
        <taxon>Bacteria</taxon>
        <taxon>Pseudomonadati</taxon>
        <taxon>Pseudomonadota</taxon>
        <taxon>Alphaproteobacteria</taxon>
        <taxon>Rhodobacterales</taxon>
        <taxon>Paracoccaceae</taxon>
        <taxon>Cereibacter</taxon>
    </lineage>
</organism>
<dbReference type="EMBL" id="QFQS01000003">
    <property type="protein sequence ID" value="PZQ96622.1"/>
    <property type="molecule type" value="Genomic_DNA"/>
</dbReference>
<proteinExistence type="predicted"/>
<dbReference type="AlphaFoldDB" id="A0A2W5S6D2"/>
<evidence type="ECO:0000259" key="2">
    <source>
        <dbReference type="Pfam" id="PF00561"/>
    </source>
</evidence>
<gene>
    <name evidence="3" type="ORF">DI533_13530</name>
</gene>
<dbReference type="GO" id="GO:0016787">
    <property type="term" value="F:hydrolase activity"/>
    <property type="evidence" value="ECO:0007669"/>
    <property type="project" value="UniProtKB-KW"/>
</dbReference>
<dbReference type="Pfam" id="PF00561">
    <property type="entry name" value="Abhydrolase_1"/>
    <property type="match status" value="1"/>
</dbReference>
<evidence type="ECO:0000313" key="4">
    <source>
        <dbReference type="Proteomes" id="UP000248975"/>
    </source>
</evidence>
<comment type="caution">
    <text evidence="3">The sequence shown here is derived from an EMBL/GenBank/DDBJ whole genome shotgun (WGS) entry which is preliminary data.</text>
</comment>
<dbReference type="InterPro" id="IPR050266">
    <property type="entry name" value="AB_hydrolase_sf"/>
</dbReference>
<dbReference type="Gene3D" id="3.40.50.1820">
    <property type="entry name" value="alpha/beta hydrolase"/>
    <property type="match status" value="1"/>
</dbReference>
<dbReference type="InterPro" id="IPR029058">
    <property type="entry name" value="AB_hydrolase_fold"/>
</dbReference>
<evidence type="ECO:0000256" key="1">
    <source>
        <dbReference type="ARBA" id="ARBA00022801"/>
    </source>
</evidence>
<dbReference type="GO" id="GO:0016020">
    <property type="term" value="C:membrane"/>
    <property type="evidence" value="ECO:0007669"/>
    <property type="project" value="TreeGrafter"/>
</dbReference>
<dbReference type="Proteomes" id="UP000248975">
    <property type="component" value="Unassembled WGS sequence"/>
</dbReference>
<dbReference type="SUPFAM" id="SSF53474">
    <property type="entry name" value="alpha/beta-Hydrolases"/>
    <property type="match status" value="1"/>
</dbReference>
<dbReference type="InterPro" id="IPR000639">
    <property type="entry name" value="Epox_hydrolase-like"/>
</dbReference>
<dbReference type="PANTHER" id="PTHR43798:SF31">
    <property type="entry name" value="AB HYDROLASE SUPERFAMILY PROTEIN YCLE"/>
    <property type="match status" value="1"/>
</dbReference>
<dbReference type="PANTHER" id="PTHR43798">
    <property type="entry name" value="MONOACYLGLYCEROL LIPASE"/>
    <property type="match status" value="1"/>
</dbReference>
<evidence type="ECO:0000313" key="3">
    <source>
        <dbReference type="EMBL" id="PZQ96622.1"/>
    </source>
</evidence>
<accession>A0A2W5S6D2</accession>
<feature type="domain" description="AB hydrolase-1" evidence="2">
    <location>
        <begin position="22"/>
        <end position="242"/>
    </location>
</feature>
<dbReference type="PRINTS" id="PR00412">
    <property type="entry name" value="EPOXHYDRLASE"/>
</dbReference>
<protein>
    <submittedName>
        <fullName evidence="3">Alpha/beta hydrolase</fullName>
    </submittedName>
</protein>
<dbReference type="PRINTS" id="PR00111">
    <property type="entry name" value="ABHYDROLASE"/>
</dbReference>
<reference evidence="3 4" key="1">
    <citation type="submission" date="2017-08" db="EMBL/GenBank/DDBJ databases">
        <title>Infants hospitalized years apart are colonized by the same room-sourced microbial strains.</title>
        <authorList>
            <person name="Brooks B."/>
            <person name="Olm M.R."/>
            <person name="Firek B.A."/>
            <person name="Baker R."/>
            <person name="Thomas B.C."/>
            <person name="Morowitz M.J."/>
            <person name="Banfield J.F."/>
        </authorList>
    </citation>
    <scope>NUCLEOTIDE SEQUENCE [LARGE SCALE GENOMIC DNA]</scope>
    <source>
        <strain evidence="3">S2_003_000_R2_11</strain>
    </source>
</reference>
<keyword evidence="1 3" id="KW-0378">Hydrolase</keyword>
<dbReference type="InterPro" id="IPR000073">
    <property type="entry name" value="AB_hydrolase_1"/>
</dbReference>
<name>A0A2W5S6D2_CERSP</name>